<dbReference type="PANTHER" id="PTHR12526:SF510">
    <property type="entry name" value="D-INOSITOL 3-PHOSPHATE GLYCOSYLTRANSFERASE"/>
    <property type="match status" value="1"/>
</dbReference>
<keyword evidence="2 5" id="KW-0808">Transferase</keyword>
<proteinExistence type="predicted"/>
<gene>
    <name evidence="5" type="ORF">BX591_12196</name>
</gene>
<name>A0A329BM48_9BURK</name>
<evidence type="ECO:0000259" key="3">
    <source>
        <dbReference type="Pfam" id="PF00534"/>
    </source>
</evidence>
<dbReference type="EMBL" id="QLTK01000021">
    <property type="protein sequence ID" value="RAS23178.1"/>
    <property type="molecule type" value="Genomic_DNA"/>
</dbReference>
<dbReference type="Pfam" id="PF13579">
    <property type="entry name" value="Glyco_trans_4_4"/>
    <property type="match status" value="1"/>
</dbReference>
<keyword evidence="1" id="KW-0328">Glycosyltransferase</keyword>
<dbReference type="Proteomes" id="UP000248918">
    <property type="component" value="Unassembled WGS sequence"/>
</dbReference>
<dbReference type="OrthoDB" id="433681at2"/>
<dbReference type="GO" id="GO:0016757">
    <property type="term" value="F:glycosyltransferase activity"/>
    <property type="evidence" value="ECO:0007669"/>
    <property type="project" value="UniProtKB-KW"/>
</dbReference>
<dbReference type="AlphaFoldDB" id="A0A329BM48"/>
<dbReference type="SUPFAM" id="SSF53756">
    <property type="entry name" value="UDP-Glycosyltransferase/glycogen phosphorylase"/>
    <property type="match status" value="1"/>
</dbReference>
<dbReference type="InterPro" id="IPR028098">
    <property type="entry name" value="Glyco_trans_4-like_N"/>
</dbReference>
<accession>A0A329BM48</accession>
<sequence length="406" mass="44936">MKILHLLASVDPRAGGPVEGVRRSGIAMQDAGHDIEVATCDAPGDAYLTTFPFVVHTFGPTQSRYGHNPRLAPWLAANAKRFDAVIVHGLWQYHGFAAWKALRHSDVPYYVYVHGMLDPWFKETYPLKHMKKWLYWPWAEYRVLRDAHTVIFTTEEERTRARQSFWLYRANERIVPFGTTVPPLDAAPLREAFLQAVPGLRGKRIVLFLGRVHAKKGCDLLIDAFARVAGRDPSLHLVIAGPDETGWGATLRAQAQAAGVAHRLSLPGMLQGDLKWGAFHASDVFALPSHQENFGVAVAEALGCGLPALISDKVNVWREIEADGAGLVAPDTVDGTEKNLLRWLDLDAAAREQMRAQATRTFNARFRIETMVSALTALLETKGAPVDERDDSTPLATLCEATQHSP</sequence>
<feature type="domain" description="Glycosyl transferase family 1" evidence="3">
    <location>
        <begin position="202"/>
        <end position="359"/>
    </location>
</feature>
<evidence type="ECO:0000256" key="2">
    <source>
        <dbReference type="ARBA" id="ARBA00022679"/>
    </source>
</evidence>
<dbReference type="Gene3D" id="3.40.50.2000">
    <property type="entry name" value="Glycogen Phosphorylase B"/>
    <property type="match status" value="2"/>
</dbReference>
<comment type="caution">
    <text evidence="5">The sequence shown here is derived from an EMBL/GenBank/DDBJ whole genome shotgun (WGS) entry which is preliminary data.</text>
</comment>
<dbReference type="InterPro" id="IPR001296">
    <property type="entry name" value="Glyco_trans_1"/>
</dbReference>
<dbReference type="PANTHER" id="PTHR12526">
    <property type="entry name" value="GLYCOSYLTRANSFERASE"/>
    <property type="match status" value="1"/>
</dbReference>
<evidence type="ECO:0000313" key="5">
    <source>
        <dbReference type="EMBL" id="RAS23178.1"/>
    </source>
</evidence>
<protein>
    <submittedName>
        <fullName evidence="5">Glycosyltransferase involved in cell wall biosynthesis</fullName>
    </submittedName>
</protein>
<dbReference type="Pfam" id="PF00534">
    <property type="entry name" value="Glycos_transf_1"/>
    <property type="match status" value="1"/>
</dbReference>
<evidence type="ECO:0000313" key="6">
    <source>
        <dbReference type="Proteomes" id="UP000248918"/>
    </source>
</evidence>
<reference evidence="5 6" key="1">
    <citation type="submission" date="2018-06" db="EMBL/GenBank/DDBJ databases">
        <title>Genomic Encyclopedia of Type Strains, Phase III (KMG-III): the genomes of soil and plant-associated and newly described type strains.</title>
        <authorList>
            <person name="Whitman W."/>
        </authorList>
    </citation>
    <scope>NUCLEOTIDE SEQUENCE [LARGE SCALE GENOMIC DNA]</scope>
    <source>
        <strain evidence="5 6">LMG 23644</strain>
    </source>
</reference>
<dbReference type="RefSeq" id="WP_111934090.1">
    <property type="nucleotide sequence ID" value="NZ_CADFFP010000023.1"/>
</dbReference>
<organism evidence="5 6">
    <name type="scientific">Paraburkholderia bryophila</name>
    <dbReference type="NCBI Taxonomy" id="420952"/>
    <lineage>
        <taxon>Bacteria</taxon>
        <taxon>Pseudomonadati</taxon>
        <taxon>Pseudomonadota</taxon>
        <taxon>Betaproteobacteria</taxon>
        <taxon>Burkholderiales</taxon>
        <taxon>Burkholderiaceae</taxon>
        <taxon>Paraburkholderia</taxon>
    </lineage>
</organism>
<evidence type="ECO:0000259" key="4">
    <source>
        <dbReference type="Pfam" id="PF13579"/>
    </source>
</evidence>
<feature type="domain" description="Glycosyltransferase subfamily 4-like N-terminal" evidence="4">
    <location>
        <begin position="15"/>
        <end position="178"/>
    </location>
</feature>
<evidence type="ECO:0000256" key="1">
    <source>
        <dbReference type="ARBA" id="ARBA00022676"/>
    </source>
</evidence>
<dbReference type="STRING" id="1169143.GCA_000383275_04760"/>